<proteinExistence type="predicted"/>
<dbReference type="SUPFAM" id="SSF64076">
    <property type="entry name" value="MTH938-like"/>
    <property type="match status" value="1"/>
</dbReference>
<reference evidence="1 2" key="1">
    <citation type="journal article" date="2018" name="Microbes Environ.">
        <title>Comparative Genomic Insights into Endofungal Lifestyles of Two Bacterial Endosymbionts, Mycoavidus cysteinexigens and Burkholderia rhizoxinica.</title>
        <authorList>
            <person name="Sharmin D."/>
            <person name="Guo Y."/>
            <person name="Nishizawa T."/>
            <person name="Ohshima S."/>
            <person name="Sato Y."/>
            <person name="Takashima Y."/>
            <person name="Narisawa K."/>
            <person name="Ohta H."/>
        </authorList>
    </citation>
    <scope>NUCLEOTIDE SEQUENCE [LARGE SCALE GENOMIC DNA]</scope>
    <source>
        <strain evidence="1 2">B1-EB</strain>
    </source>
</reference>
<dbReference type="EMBL" id="AP018150">
    <property type="protein sequence ID" value="BBE08634.1"/>
    <property type="molecule type" value="Genomic_DNA"/>
</dbReference>
<evidence type="ECO:0000313" key="1">
    <source>
        <dbReference type="EMBL" id="BBE08634.1"/>
    </source>
</evidence>
<dbReference type="Proteomes" id="UP000282597">
    <property type="component" value="Chromosome"/>
</dbReference>
<keyword evidence="2" id="KW-1185">Reference proteome</keyword>
<organism evidence="1 2">
    <name type="scientific">Mycoavidus cysteinexigens</name>
    <dbReference type="NCBI Taxonomy" id="1553431"/>
    <lineage>
        <taxon>Bacteria</taxon>
        <taxon>Pseudomonadati</taxon>
        <taxon>Pseudomonadota</taxon>
        <taxon>Betaproteobacteria</taxon>
        <taxon>Burkholderiales</taxon>
        <taxon>Burkholderiaceae</taxon>
        <taxon>Mycoavidus</taxon>
    </lineage>
</organism>
<name>A0A2Z6ET87_9BURK</name>
<evidence type="ECO:0000313" key="2">
    <source>
        <dbReference type="Proteomes" id="UP000282597"/>
    </source>
</evidence>
<gene>
    <name evidence="1" type="ORF">MCB1EB_0473</name>
</gene>
<dbReference type="Pfam" id="PF04430">
    <property type="entry name" value="DUF498"/>
    <property type="match status" value="1"/>
</dbReference>
<dbReference type="KEGG" id="mcys:MCB1EB_0473"/>
<dbReference type="InterPro" id="IPR036748">
    <property type="entry name" value="MTH938-like_sf"/>
</dbReference>
<dbReference type="PANTHER" id="PTHR21192:SF2">
    <property type="entry name" value="NADH DEHYDROGENASE [UBIQUINONE] 1 ALPHA SUBCOMPLEX ASSEMBLY FACTOR 3"/>
    <property type="match status" value="1"/>
</dbReference>
<protein>
    <submittedName>
        <fullName evidence="1">Membrane protein</fullName>
    </submittedName>
</protein>
<dbReference type="InterPro" id="IPR007523">
    <property type="entry name" value="NDUFAF3/AAMDC"/>
</dbReference>
<dbReference type="PANTHER" id="PTHR21192">
    <property type="entry name" value="NUCLEAR PROTEIN E3-3"/>
    <property type="match status" value="1"/>
</dbReference>
<accession>A0A2Z6ET87</accession>
<sequence length="96" mass="10265">MQTWPVSSFNALSGEHFNLLASAASTEAIEVVIFGSGAQLRFPPAAFISALTTRAIGVDTMDLYAACRTYNILVAEGRRVVAALLIETTESQVDTQ</sequence>
<dbReference type="Gene3D" id="3.40.1230.10">
    <property type="entry name" value="MTH938-like"/>
    <property type="match status" value="1"/>
</dbReference>
<dbReference type="AlphaFoldDB" id="A0A2Z6ET87"/>